<dbReference type="PANTHER" id="PTHR30302:SF7">
    <property type="entry name" value="F420-NONREDUCING HYDROGENASE II"/>
    <property type="match status" value="1"/>
</dbReference>
<sequence length="167" mass="18216">MKTAPQKQLLIGIGSPHGDDQIGWMIAEAIGAKGGTNITVRRASVPLDLLDWLKGADSLHIVDACVGSNAVGELTRWEWPELVADHHDRTSFRSTHGFDLVSALRLGEKLGRLPSKVVIWGIEVGRVSQTIRPTEEIMHHLNAISDRIYQELTDARKVAGAILAKTG</sequence>
<dbReference type="STRING" id="1891926.Fuma_01322"/>
<keyword evidence="1" id="KW-0645">Protease</keyword>
<dbReference type="GO" id="GO:0016485">
    <property type="term" value="P:protein processing"/>
    <property type="evidence" value="ECO:0007669"/>
    <property type="project" value="TreeGrafter"/>
</dbReference>
<name>A0A1P8WCE2_9PLAN</name>
<dbReference type="InterPro" id="IPR000671">
    <property type="entry name" value="Peptidase_A31"/>
</dbReference>
<dbReference type="RefSeq" id="WP_077023449.1">
    <property type="nucleotide sequence ID" value="NZ_CP017641.1"/>
</dbReference>
<keyword evidence="1" id="KW-0378">Hydrolase</keyword>
<dbReference type="OrthoDB" id="9808862at2"/>
<dbReference type="InterPro" id="IPR023430">
    <property type="entry name" value="Pept_HybD-like_dom_sf"/>
</dbReference>
<gene>
    <name evidence="1" type="ORF">Fuma_01322</name>
</gene>
<keyword evidence="2" id="KW-1185">Reference proteome</keyword>
<dbReference type="EMBL" id="CP017641">
    <property type="protein sequence ID" value="APZ91731.1"/>
    <property type="molecule type" value="Genomic_DNA"/>
</dbReference>
<dbReference type="SUPFAM" id="SSF53163">
    <property type="entry name" value="HybD-like"/>
    <property type="match status" value="1"/>
</dbReference>
<dbReference type="NCBIfam" id="TIGR00072">
    <property type="entry name" value="hydrog_prot"/>
    <property type="match status" value="1"/>
</dbReference>
<dbReference type="KEGG" id="fmr:Fuma_01322"/>
<evidence type="ECO:0000313" key="1">
    <source>
        <dbReference type="EMBL" id="APZ91731.1"/>
    </source>
</evidence>
<reference evidence="1 2" key="1">
    <citation type="journal article" date="2016" name="Front. Microbiol.">
        <title>Fuerstia marisgermanicae gen. nov., sp. nov., an Unusual Member of the Phylum Planctomycetes from the German Wadden Sea.</title>
        <authorList>
            <person name="Kohn T."/>
            <person name="Heuer A."/>
            <person name="Jogler M."/>
            <person name="Vollmers J."/>
            <person name="Boedeker C."/>
            <person name="Bunk B."/>
            <person name="Rast P."/>
            <person name="Borchert D."/>
            <person name="Glockner I."/>
            <person name="Freese H.M."/>
            <person name="Klenk H.P."/>
            <person name="Overmann J."/>
            <person name="Kaster A.K."/>
            <person name="Rohde M."/>
            <person name="Wiegand S."/>
            <person name="Jogler C."/>
        </authorList>
    </citation>
    <scope>NUCLEOTIDE SEQUENCE [LARGE SCALE GENOMIC DNA]</scope>
    <source>
        <strain evidence="1 2">NH11</strain>
    </source>
</reference>
<dbReference type="AlphaFoldDB" id="A0A1P8WCE2"/>
<evidence type="ECO:0000313" key="2">
    <source>
        <dbReference type="Proteomes" id="UP000187735"/>
    </source>
</evidence>
<proteinExistence type="predicted"/>
<dbReference type="Pfam" id="PF01750">
    <property type="entry name" value="HycI"/>
    <property type="match status" value="1"/>
</dbReference>
<organism evidence="1 2">
    <name type="scientific">Fuerstiella marisgermanici</name>
    <dbReference type="NCBI Taxonomy" id="1891926"/>
    <lineage>
        <taxon>Bacteria</taxon>
        <taxon>Pseudomonadati</taxon>
        <taxon>Planctomycetota</taxon>
        <taxon>Planctomycetia</taxon>
        <taxon>Planctomycetales</taxon>
        <taxon>Planctomycetaceae</taxon>
        <taxon>Fuerstiella</taxon>
    </lineage>
</organism>
<protein>
    <submittedName>
        <fullName evidence="1">Hydrogenase maturation protease</fullName>
    </submittedName>
</protein>
<dbReference type="Gene3D" id="3.40.50.1450">
    <property type="entry name" value="HybD-like"/>
    <property type="match status" value="1"/>
</dbReference>
<dbReference type="PANTHER" id="PTHR30302">
    <property type="entry name" value="HYDROGENASE 1 MATURATION PROTEASE"/>
    <property type="match status" value="1"/>
</dbReference>
<dbReference type="GO" id="GO:0008047">
    <property type="term" value="F:enzyme activator activity"/>
    <property type="evidence" value="ECO:0007669"/>
    <property type="project" value="InterPro"/>
</dbReference>
<dbReference type="GO" id="GO:0004175">
    <property type="term" value="F:endopeptidase activity"/>
    <property type="evidence" value="ECO:0007669"/>
    <property type="project" value="TreeGrafter"/>
</dbReference>
<accession>A0A1P8WCE2</accession>
<dbReference type="Proteomes" id="UP000187735">
    <property type="component" value="Chromosome"/>
</dbReference>